<comment type="caution">
    <text evidence="2">The sequence shown here is derived from an EMBL/GenBank/DDBJ whole genome shotgun (WGS) entry which is preliminary data.</text>
</comment>
<dbReference type="Proteomes" id="UP001157418">
    <property type="component" value="Unassembled WGS sequence"/>
</dbReference>
<reference evidence="2 3" key="1">
    <citation type="submission" date="2022-01" db="EMBL/GenBank/DDBJ databases">
        <authorList>
            <person name="Xiong W."/>
            <person name="Schranz E."/>
        </authorList>
    </citation>
    <scope>NUCLEOTIDE SEQUENCE [LARGE SCALE GENOMIC DNA]</scope>
</reference>
<organism evidence="2 3">
    <name type="scientific">Lactuca virosa</name>
    <dbReference type="NCBI Taxonomy" id="75947"/>
    <lineage>
        <taxon>Eukaryota</taxon>
        <taxon>Viridiplantae</taxon>
        <taxon>Streptophyta</taxon>
        <taxon>Embryophyta</taxon>
        <taxon>Tracheophyta</taxon>
        <taxon>Spermatophyta</taxon>
        <taxon>Magnoliopsida</taxon>
        <taxon>eudicotyledons</taxon>
        <taxon>Gunneridae</taxon>
        <taxon>Pentapetalae</taxon>
        <taxon>asterids</taxon>
        <taxon>campanulids</taxon>
        <taxon>Asterales</taxon>
        <taxon>Asteraceae</taxon>
        <taxon>Cichorioideae</taxon>
        <taxon>Cichorieae</taxon>
        <taxon>Lactucinae</taxon>
        <taxon>Lactuca</taxon>
    </lineage>
</organism>
<evidence type="ECO:0000313" key="2">
    <source>
        <dbReference type="EMBL" id="CAH1436037.1"/>
    </source>
</evidence>
<gene>
    <name evidence="2" type="ORF">LVIROSA_LOCUS22432</name>
</gene>
<feature type="region of interest" description="Disordered" evidence="1">
    <location>
        <begin position="66"/>
        <end position="96"/>
    </location>
</feature>
<keyword evidence="3" id="KW-1185">Reference proteome</keyword>
<evidence type="ECO:0000256" key="1">
    <source>
        <dbReference type="SAM" id="MobiDB-lite"/>
    </source>
</evidence>
<proteinExistence type="predicted"/>
<dbReference type="EMBL" id="CAKMRJ010004445">
    <property type="protein sequence ID" value="CAH1436037.1"/>
    <property type="molecule type" value="Genomic_DNA"/>
</dbReference>
<feature type="compositionally biased region" description="Basic and acidic residues" evidence="1">
    <location>
        <begin position="76"/>
        <end position="85"/>
    </location>
</feature>
<evidence type="ECO:0008006" key="4">
    <source>
        <dbReference type="Google" id="ProtNLM"/>
    </source>
</evidence>
<dbReference type="AlphaFoldDB" id="A0AAU9NBQ0"/>
<protein>
    <recommendedName>
        <fullName evidence="4">Ribosome biogenesis protein NOP53</fullName>
    </recommendedName>
</protein>
<evidence type="ECO:0000313" key="3">
    <source>
        <dbReference type="Proteomes" id="UP001157418"/>
    </source>
</evidence>
<sequence length="96" mass="10734">MGEMIAEDKVVRPAAARVESGIRRIKKKKENKESKRINDEEAVVVGISDLPFSPHLLHARLESLQKSQRVGRLKPSRKDADKIEVTSRSPLPGVKP</sequence>
<name>A0AAU9NBQ0_9ASTR</name>
<accession>A0AAU9NBQ0</accession>